<dbReference type="InterPro" id="IPR029035">
    <property type="entry name" value="DHS-like_NAD/FAD-binding_dom"/>
</dbReference>
<dbReference type="PROSITE" id="PS50305">
    <property type="entry name" value="SIRTUIN"/>
    <property type="match status" value="1"/>
</dbReference>
<evidence type="ECO:0000256" key="4">
    <source>
        <dbReference type="PROSITE-ProRule" id="PRU00236"/>
    </source>
</evidence>
<evidence type="ECO:0000256" key="2">
    <source>
        <dbReference type="ARBA" id="ARBA00022679"/>
    </source>
</evidence>
<dbReference type="GO" id="GO:0070403">
    <property type="term" value="F:NAD+ binding"/>
    <property type="evidence" value="ECO:0007669"/>
    <property type="project" value="InterPro"/>
</dbReference>
<dbReference type="InterPro" id="IPR003000">
    <property type="entry name" value="Sirtuin"/>
</dbReference>
<protein>
    <recommendedName>
        <fullName evidence="1">protein acetyllysine N-acetyltransferase</fullName>
        <ecNumber evidence="1">2.3.1.286</ecNumber>
    </recommendedName>
</protein>
<feature type="binding site" evidence="4">
    <location>
        <position position="157"/>
    </location>
    <ligand>
        <name>Zn(2+)</name>
        <dbReference type="ChEBI" id="CHEBI:29105"/>
    </ligand>
</feature>
<evidence type="ECO:0000256" key="3">
    <source>
        <dbReference type="ARBA" id="ARBA00023027"/>
    </source>
</evidence>
<sequence>MRPETALPGELSREIRGLQSVGAITGAGVSKESGIPTYRGKGGLYDDPEKGDQTVDALTATTLAVDPDRTWRVIAELARQSLTAKPNAAHHALVKIEKNVTRFILLTQNVDGLHQLAGTRNIIDIHGNTFDTVCLGCDTRGHLDRSTLTSITRTPVCNSCGGHLRPDVVLFGEILPRDKVEQMRQNFYINPPDLLVIAGTSALFPYILEPIFIARAAGKITVEINPEPTKLSDQVDYSLRGPAGVYLPALAEALLK</sequence>
<dbReference type="Gene3D" id="3.30.1600.10">
    <property type="entry name" value="SIR2/SIRT2 'Small Domain"/>
    <property type="match status" value="1"/>
</dbReference>
<comment type="caution">
    <text evidence="6">The sequence shown here is derived from an EMBL/GenBank/DDBJ whole genome shotgun (WGS) entry which is preliminary data.</text>
</comment>
<dbReference type="Gene3D" id="3.40.50.1220">
    <property type="entry name" value="TPP-binding domain"/>
    <property type="match status" value="1"/>
</dbReference>
<feature type="binding site" evidence="4">
    <location>
        <position position="160"/>
    </location>
    <ligand>
        <name>Zn(2+)</name>
        <dbReference type="ChEBI" id="CHEBI:29105"/>
    </ligand>
</feature>
<proteinExistence type="predicted"/>
<dbReference type="EC" id="2.3.1.286" evidence="1"/>
<dbReference type="GO" id="GO:0017136">
    <property type="term" value="F:histone deacetylase activity, NAD-dependent"/>
    <property type="evidence" value="ECO:0007669"/>
    <property type="project" value="TreeGrafter"/>
</dbReference>
<dbReference type="PANTHER" id="PTHR11085">
    <property type="entry name" value="NAD-DEPENDENT PROTEIN DEACYLASE SIRTUIN-5, MITOCHONDRIAL-RELATED"/>
    <property type="match status" value="1"/>
</dbReference>
<reference evidence="6" key="1">
    <citation type="submission" date="2021-05" db="EMBL/GenBank/DDBJ databases">
        <title>Energy efficiency and biological interactions define the core microbiome of deep oligotrophic groundwater.</title>
        <authorList>
            <person name="Mehrshad M."/>
            <person name="Lopez-Fernandez M."/>
            <person name="Bell E."/>
            <person name="Bernier-Latmani R."/>
            <person name="Bertilsson S."/>
            <person name="Dopson M."/>
        </authorList>
    </citation>
    <scope>NUCLEOTIDE SEQUENCE</scope>
    <source>
        <strain evidence="6">Modern_marine.mb.64</strain>
    </source>
</reference>
<keyword evidence="4" id="KW-0479">Metal-binding</keyword>
<evidence type="ECO:0000256" key="1">
    <source>
        <dbReference type="ARBA" id="ARBA00012928"/>
    </source>
</evidence>
<evidence type="ECO:0000313" key="6">
    <source>
        <dbReference type="EMBL" id="MBU2693312.1"/>
    </source>
</evidence>
<dbReference type="CDD" id="cd01407">
    <property type="entry name" value="SIR2-fam"/>
    <property type="match status" value="1"/>
</dbReference>
<evidence type="ECO:0000313" key="7">
    <source>
        <dbReference type="Proteomes" id="UP000777784"/>
    </source>
</evidence>
<keyword evidence="3" id="KW-0520">NAD</keyword>
<keyword evidence="2" id="KW-0808">Transferase</keyword>
<feature type="domain" description="Deacetylase sirtuin-type" evidence="5">
    <location>
        <begin position="1"/>
        <end position="256"/>
    </location>
</feature>
<feature type="binding site" evidence="4">
    <location>
        <position position="134"/>
    </location>
    <ligand>
        <name>Zn(2+)</name>
        <dbReference type="ChEBI" id="CHEBI:29105"/>
    </ligand>
</feature>
<dbReference type="AlphaFoldDB" id="A0A948S1R1"/>
<dbReference type="SUPFAM" id="SSF52467">
    <property type="entry name" value="DHS-like NAD/FAD-binding domain"/>
    <property type="match status" value="1"/>
</dbReference>
<keyword evidence="4" id="KW-0862">Zinc</keyword>
<dbReference type="InterPro" id="IPR050134">
    <property type="entry name" value="NAD-dep_sirtuin_deacylases"/>
</dbReference>
<feature type="active site" description="Proton acceptor" evidence="4">
    <location>
        <position position="126"/>
    </location>
</feature>
<dbReference type="Pfam" id="PF02146">
    <property type="entry name" value="SIR2"/>
    <property type="match status" value="1"/>
</dbReference>
<accession>A0A948S1R1</accession>
<organism evidence="6 7">
    <name type="scientific">Eiseniibacteriota bacterium</name>
    <dbReference type="NCBI Taxonomy" id="2212470"/>
    <lineage>
        <taxon>Bacteria</taxon>
        <taxon>Candidatus Eiseniibacteriota</taxon>
    </lineage>
</organism>
<dbReference type="PANTHER" id="PTHR11085:SF4">
    <property type="entry name" value="NAD-DEPENDENT PROTEIN DEACYLASE"/>
    <property type="match status" value="1"/>
</dbReference>
<dbReference type="GO" id="GO:0046872">
    <property type="term" value="F:metal ion binding"/>
    <property type="evidence" value="ECO:0007669"/>
    <property type="project" value="UniProtKB-KW"/>
</dbReference>
<feature type="binding site" evidence="4">
    <location>
        <position position="137"/>
    </location>
    <ligand>
        <name>Zn(2+)</name>
        <dbReference type="ChEBI" id="CHEBI:29105"/>
    </ligand>
</feature>
<name>A0A948S1R1_UNCEI</name>
<gene>
    <name evidence="6" type="ORF">KJ970_20530</name>
</gene>
<dbReference type="InterPro" id="IPR026591">
    <property type="entry name" value="Sirtuin_cat_small_dom_sf"/>
</dbReference>
<dbReference type="Proteomes" id="UP000777784">
    <property type="component" value="Unassembled WGS sequence"/>
</dbReference>
<dbReference type="EMBL" id="JAHJDP010000118">
    <property type="protein sequence ID" value="MBU2693312.1"/>
    <property type="molecule type" value="Genomic_DNA"/>
</dbReference>
<dbReference type="InterPro" id="IPR026590">
    <property type="entry name" value="Ssirtuin_cat_dom"/>
</dbReference>
<evidence type="ECO:0000259" key="5">
    <source>
        <dbReference type="PROSITE" id="PS50305"/>
    </source>
</evidence>